<dbReference type="AlphaFoldDB" id="A0A4U5NJ85"/>
<proteinExistence type="inferred from homology"/>
<feature type="compositionally biased region" description="Acidic residues" evidence="7">
    <location>
        <begin position="13"/>
        <end position="32"/>
    </location>
</feature>
<reference evidence="8 9" key="2">
    <citation type="journal article" date="2019" name="G3 (Bethesda)">
        <title>Hybrid Assembly of the Genome of the Entomopathogenic Nematode Steinernema carpocapsae Identifies the X-Chromosome.</title>
        <authorList>
            <person name="Serra L."/>
            <person name="Macchietto M."/>
            <person name="Macias-Munoz A."/>
            <person name="McGill C.J."/>
            <person name="Rodriguez I.M."/>
            <person name="Rodriguez B."/>
            <person name="Murad R."/>
            <person name="Mortazavi A."/>
        </authorList>
    </citation>
    <scope>NUCLEOTIDE SEQUENCE [LARGE SCALE GENOMIC DNA]</scope>
    <source>
        <strain evidence="8 9">ALL</strain>
    </source>
</reference>
<protein>
    <submittedName>
        <fullName evidence="8">Uncharacterized protein</fullName>
    </submittedName>
</protein>
<comment type="similarity">
    <text evidence="3">Belongs to the EBP2 family.</text>
</comment>
<dbReference type="GO" id="GO:0005730">
    <property type="term" value="C:nucleolus"/>
    <property type="evidence" value="ECO:0007669"/>
    <property type="project" value="UniProtKB-SubCell"/>
</dbReference>
<name>A0A4U5NJ85_STECR</name>
<evidence type="ECO:0000256" key="6">
    <source>
        <dbReference type="ARBA" id="ARBA00023242"/>
    </source>
</evidence>
<dbReference type="EMBL" id="AZBU02000004">
    <property type="protein sequence ID" value="TKR83239.1"/>
    <property type="molecule type" value="Genomic_DNA"/>
</dbReference>
<comment type="subcellular location">
    <subcellularLocation>
        <location evidence="2">Nucleus</location>
        <location evidence="2">Nucleolus</location>
    </subcellularLocation>
</comment>
<dbReference type="Pfam" id="PF05890">
    <property type="entry name" value="Ebp2"/>
    <property type="match status" value="1"/>
</dbReference>
<feature type="region of interest" description="Disordered" evidence="7">
    <location>
        <begin position="222"/>
        <end position="295"/>
    </location>
</feature>
<comment type="function">
    <text evidence="1">Required for the processing of the 27S pre-rRNA.</text>
</comment>
<evidence type="ECO:0000256" key="2">
    <source>
        <dbReference type="ARBA" id="ARBA00004604"/>
    </source>
</evidence>
<evidence type="ECO:0000256" key="3">
    <source>
        <dbReference type="ARBA" id="ARBA00007336"/>
    </source>
</evidence>
<dbReference type="PANTHER" id="PTHR13028:SF0">
    <property type="entry name" value="RRNA-PROCESSING PROTEIN EBP2-RELATED"/>
    <property type="match status" value="1"/>
</dbReference>
<accession>A0A4U5NJ85</accession>
<dbReference type="STRING" id="34508.A0A4U5NJ85"/>
<evidence type="ECO:0000256" key="7">
    <source>
        <dbReference type="SAM" id="MobiDB-lite"/>
    </source>
</evidence>
<feature type="region of interest" description="Disordered" evidence="7">
    <location>
        <begin position="1"/>
        <end position="32"/>
    </location>
</feature>
<keyword evidence="5" id="KW-0175">Coiled coil</keyword>
<evidence type="ECO:0000256" key="4">
    <source>
        <dbReference type="ARBA" id="ARBA00022517"/>
    </source>
</evidence>
<evidence type="ECO:0000313" key="9">
    <source>
        <dbReference type="Proteomes" id="UP000298663"/>
    </source>
</evidence>
<dbReference type="InterPro" id="IPR008610">
    <property type="entry name" value="Ebp2"/>
</dbReference>
<evidence type="ECO:0000256" key="5">
    <source>
        <dbReference type="ARBA" id="ARBA00023054"/>
    </source>
</evidence>
<dbReference type="GO" id="GO:0042273">
    <property type="term" value="P:ribosomal large subunit biogenesis"/>
    <property type="evidence" value="ECO:0007669"/>
    <property type="project" value="TreeGrafter"/>
</dbReference>
<keyword evidence="9" id="KW-1185">Reference proteome</keyword>
<sequence>MAEVDYEMQQSDVESEVEMEATASGDDEGGDSDLELQIALRDGLLKSDSLNVVAKEKRPPIYKRQEIEKAILAFNTKQPWIETLDITVPNSQKLTKELVNDDFEREVVFYKQAVEAMKLALPRLKKLNVPIFRPVDYFAEMAKSDDHMQKVRKRLMEEKEMRQRQETIRRIREEKKYATSVQREVLANRQSEKKKLADAVKKHRKGMKTQLETMLNNAEQMLKDDDEGGDDTRGPKKHIGAARAQTQRKMSRNTRDKKFGFGGQKKRSKRNDKNSFGAFGSGKVGKKGGKRGRKP</sequence>
<dbReference type="OrthoDB" id="443772at2759"/>
<dbReference type="GO" id="GO:0030687">
    <property type="term" value="C:preribosome, large subunit precursor"/>
    <property type="evidence" value="ECO:0007669"/>
    <property type="project" value="TreeGrafter"/>
</dbReference>
<feature type="compositionally biased region" description="Basic residues" evidence="7">
    <location>
        <begin position="284"/>
        <end position="295"/>
    </location>
</feature>
<dbReference type="PANTHER" id="PTHR13028">
    <property type="entry name" value="RRNA PROCESSING PROTEIN EBNA1-BINDING PROTEIN-RELATED"/>
    <property type="match status" value="1"/>
</dbReference>
<keyword evidence="4" id="KW-0690">Ribosome biogenesis</keyword>
<gene>
    <name evidence="8" type="ORF">L596_016862</name>
</gene>
<reference evidence="8 9" key="1">
    <citation type="journal article" date="2015" name="Genome Biol.">
        <title>Comparative genomics of Steinernema reveals deeply conserved gene regulatory networks.</title>
        <authorList>
            <person name="Dillman A.R."/>
            <person name="Macchietto M."/>
            <person name="Porter C.F."/>
            <person name="Rogers A."/>
            <person name="Williams B."/>
            <person name="Antoshechkin I."/>
            <person name="Lee M.M."/>
            <person name="Goodwin Z."/>
            <person name="Lu X."/>
            <person name="Lewis E.E."/>
            <person name="Goodrich-Blair H."/>
            <person name="Stock S.P."/>
            <person name="Adams B.J."/>
            <person name="Sternberg P.W."/>
            <person name="Mortazavi A."/>
        </authorList>
    </citation>
    <scope>NUCLEOTIDE SEQUENCE [LARGE SCALE GENOMIC DNA]</scope>
    <source>
        <strain evidence="8 9">ALL</strain>
    </source>
</reference>
<evidence type="ECO:0000256" key="1">
    <source>
        <dbReference type="ARBA" id="ARBA00003387"/>
    </source>
</evidence>
<organism evidence="8 9">
    <name type="scientific">Steinernema carpocapsae</name>
    <name type="common">Entomopathogenic nematode</name>
    <dbReference type="NCBI Taxonomy" id="34508"/>
    <lineage>
        <taxon>Eukaryota</taxon>
        <taxon>Metazoa</taxon>
        <taxon>Ecdysozoa</taxon>
        <taxon>Nematoda</taxon>
        <taxon>Chromadorea</taxon>
        <taxon>Rhabditida</taxon>
        <taxon>Tylenchina</taxon>
        <taxon>Panagrolaimomorpha</taxon>
        <taxon>Strongyloidoidea</taxon>
        <taxon>Steinernematidae</taxon>
        <taxon>Steinernema</taxon>
    </lineage>
</organism>
<comment type="caution">
    <text evidence="8">The sequence shown here is derived from an EMBL/GenBank/DDBJ whole genome shotgun (WGS) entry which is preliminary data.</text>
</comment>
<dbReference type="GO" id="GO:0006364">
    <property type="term" value="P:rRNA processing"/>
    <property type="evidence" value="ECO:0007669"/>
    <property type="project" value="TreeGrafter"/>
</dbReference>
<keyword evidence="6" id="KW-0539">Nucleus</keyword>
<evidence type="ECO:0000313" key="8">
    <source>
        <dbReference type="EMBL" id="TKR83239.1"/>
    </source>
</evidence>
<dbReference type="GO" id="GO:0034399">
    <property type="term" value="C:nuclear periphery"/>
    <property type="evidence" value="ECO:0007669"/>
    <property type="project" value="TreeGrafter"/>
</dbReference>
<dbReference type="Proteomes" id="UP000298663">
    <property type="component" value="Unassembled WGS sequence"/>
</dbReference>